<comment type="caution">
    <text evidence="1">The sequence shown here is derived from an EMBL/GenBank/DDBJ whole genome shotgun (WGS) entry which is preliminary data.</text>
</comment>
<dbReference type="Proteomes" id="UP000033500">
    <property type="component" value="Unassembled WGS sequence"/>
</dbReference>
<protein>
    <submittedName>
        <fullName evidence="1">Uncharacterized protein</fullName>
    </submittedName>
</protein>
<name>A0A0F4TJE1_PSEFL</name>
<sequence length="1741" mass="195092">MKERAFSALPVSPPVVMAAHPPLKENPDESLLLSASARWRDSSQALHALFAAAPQRNHRTEPTLNQRWNAYWDARAPGTPVSRRERASQLYRNHFEATAQVAFARRTLSAEQLKPLLLIIDPPVEGLSLDNQPIHTEQLTLILSDSGTLKIPAAWVISVGSRAPVAQLLYLPCRPVPIQIFNQRSDMEDWLSRQALIPPGLPDDDLRFEYTANSQPLTAGITELLLHPQHANAVVFASPPDLGEPSSDNGIDDEEQPLFDHLFADIPWPQRQASLNKQRDSLETLMGDVLESERQQKFKEALKALETAEQAADTAASALLYRSRTFDFVTLNREFSALYQAHKDGLVAEAQLQLALKQVNSDESSLLKAVLDTPLAADRDATITAASLTLSLTGPNVGVLTQELNGPFVITRAPLDAASPHSLLLYWPGTGGLQRFANRTELERHVFKIQGQDKVLALQLKNIRTDPLQYSLNKQTAHFEVKAAQIRQQYPDAAQALQRANELEKLRKQTLATLQVPMPAARSLAFSHLLEQSRSAALFSLLPDWLATLSAFDRVELKTLVEAYILAMRRSHEQLEIALAPRDEFTRQHVHARLRKDFSLLGHFDVHLDLPDSVTLQKHLMDGAAPGTPQKLVAVPSTTRNKMSLEDLAQLNIDNTPSMNLEPLLLRLGFMRVKVTADDETERQTLTAGITQPYLRKVLPELDLPQAYENLIRRAFMGSIDNTAFVNDHQRESLIEPWRLMLKLQGKCAYLQKQIGQDELQVLNIAIDANTQVAWNVDGKRIALLPVYLSAGGRDTPNQGPVTLSGVSFIEEQVSGMTLLYLPDSPDGQFLRRYDTLEAARRALFNLCLRNEMVRYLAGRALQGSVPAHISRINQAVLKHFDAMIGVGVPWPKTTSLAAHLLNAHMGRLIEAHRGTSRSNDALYLERYALSGPRAFNYMKMALGVVPFVGSAIALYDAWTSANQAVAALLRGDIGDGLAEIESVLLSLIDAAMDILPGASMGSRSAKGARSLTRLRQTEALGKSVGALSGRSRRQARHGFNRFAGYDYEKPIYLAGLHLATHGVYRNIYRHADGDFIVRQGRIFQVERSTDSRNWRLTGTRLKTYKQPIGLDEAGRWDTYFGVYGVTFEGGGLGGGGALGHLANTLDPLWPAAIRERLPRWWVDQAFRRQHALAQAADDLAPQLDTRVARTNAAIEQYNASAVEHRPPLMRATEAACIGDIELASRHYQTLADLLPLTHGNKRRVLRDMQSNDALMIADRYKQRVFFANNRADPLIDRIDDLIDRLDALPDTALGERLRILQDIRKVRVDFMHELDQIDAAMRDLNVWYERITISTQKAQLTSEVMMLNGRLSEANLLFLRTGHLLEIVKRFDTTPDISWFYLQGQAENLRAKVDRAVFTQYSLPEVTATRAQRNQMLQECLDLYSEFRRKMNAWTASYPQHFHLDAVAPLLEGIEKMAERARKAIDQPAPASPAGQRSKKVFTTEDDQLLIGVERWEPTTQKHQYSLTGQGGFEEVWEQGSNGKFRLLNPPEQVIRPVQRDLGSLVEDAQSRLQSQPSYQAKVQSYAAQDMLPVDLEHMMVSEASELTRRALNIEEIAPQNAIIQQLRDKAAELTTTGREMRTRQSLSTKKPTDGMLDDLVSQNVLEIRKTSPIKNLGKRPDGRIDYLQAYEVWDLTATPPKLLWYTHFHYAKAAPAFGEFEKAHLKLPEHRFLTHADNAALPYADIGKKSAALKHFEQV</sequence>
<dbReference type="RefSeq" id="WP_046047075.1">
    <property type="nucleotide sequence ID" value="NZ_LACD01000016.1"/>
</dbReference>
<dbReference type="EMBL" id="LACD01000016">
    <property type="protein sequence ID" value="KJZ43517.1"/>
    <property type="molecule type" value="Genomic_DNA"/>
</dbReference>
<evidence type="ECO:0000313" key="2">
    <source>
        <dbReference type="Proteomes" id="UP000033500"/>
    </source>
</evidence>
<evidence type="ECO:0000313" key="1">
    <source>
        <dbReference type="EMBL" id="KJZ43517.1"/>
    </source>
</evidence>
<reference evidence="1 2" key="1">
    <citation type="submission" date="2015-03" db="EMBL/GenBank/DDBJ databases">
        <title>Comparative genomics of Pseudomonas insights into diversity of traits involved in vanlence and defense.</title>
        <authorList>
            <person name="Qin Y."/>
        </authorList>
    </citation>
    <scope>NUCLEOTIDE SEQUENCE [LARGE SCALE GENOMIC DNA]</scope>
    <source>
        <strain evidence="1 2">C3</strain>
    </source>
</reference>
<dbReference type="PATRIC" id="fig|294.131.peg.849"/>
<organism evidence="1 2">
    <name type="scientific">Pseudomonas fluorescens</name>
    <dbReference type="NCBI Taxonomy" id="294"/>
    <lineage>
        <taxon>Bacteria</taxon>
        <taxon>Pseudomonadati</taxon>
        <taxon>Pseudomonadota</taxon>
        <taxon>Gammaproteobacteria</taxon>
        <taxon>Pseudomonadales</taxon>
        <taxon>Pseudomonadaceae</taxon>
        <taxon>Pseudomonas</taxon>
    </lineage>
</organism>
<gene>
    <name evidence="1" type="ORF">VC34_13810</name>
</gene>
<accession>A0A0F4TJE1</accession>
<proteinExistence type="predicted"/>